<accession>A0A6J7AFK0</accession>
<sequence length="75" mass="7582">MSDVVCAAADGMAGVGADSDVDVDENEDKIVGEIVGEIEDLGDDETRVSACSALASSCRPSGVFSGGNVFPYCCC</sequence>
<dbReference type="AlphaFoldDB" id="A0A6J7AFK0"/>
<evidence type="ECO:0000313" key="1">
    <source>
        <dbReference type="EMBL" id="CAB4831716.1"/>
    </source>
</evidence>
<gene>
    <name evidence="1" type="ORF">UFOPK3204_01006</name>
</gene>
<reference evidence="1" key="1">
    <citation type="submission" date="2020-05" db="EMBL/GenBank/DDBJ databases">
        <authorList>
            <person name="Chiriac C."/>
            <person name="Salcher M."/>
            <person name="Ghai R."/>
            <person name="Kavagutti S V."/>
        </authorList>
    </citation>
    <scope>NUCLEOTIDE SEQUENCE</scope>
</reference>
<organism evidence="1">
    <name type="scientific">freshwater metagenome</name>
    <dbReference type="NCBI Taxonomy" id="449393"/>
    <lineage>
        <taxon>unclassified sequences</taxon>
        <taxon>metagenomes</taxon>
        <taxon>ecological metagenomes</taxon>
    </lineage>
</organism>
<protein>
    <submittedName>
        <fullName evidence="1">Unannotated protein</fullName>
    </submittedName>
</protein>
<proteinExistence type="predicted"/>
<dbReference type="EMBL" id="CAFABK010000041">
    <property type="protein sequence ID" value="CAB4831716.1"/>
    <property type="molecule type" value="Genomic_DNA"/>
</dbReference>
<name>A0A6J7AFK0_9ZZZZ</name>